<dbReference type="EMBL" id="CAFBLP010000075">
    <property type="protein sequence ID" value="CAB4886856.1"/>
    <property type="molecule type" value="Genomic_DNA"/>
</dbReference>
<organism evidence="2">
    <name type="scientific">freshwater metagenome</name>
    <dbReference type="NCBI Taxonomy" id="449393"/>
    <lineage>
        <taxon>unclassified sequences</taxon>
        <taxon>metagenomes</taxon>
        <taxon>ecological metagenomes</taxon>
    </lineage>
</organism>
<reference evidence="2" key="1">
    <citation type="submission" date="2020-05" db="EMBL/GenBank/DDBJ databases">
        <authorList>
            <person name="Chiriac C."/>
            <person name="Salcher M."/>
            <person name="Ghai R."/>
            <person name="Kavagutti S V."/>
        </authorList>
    </citation>
    <scope>NUCLEOTIDE SEQUENCE</scope>
</reference>
<name>A0A6J7EUL3_9ZZZZ</name>
<sequence length="135" mass="14685">MPNPFLSDEWMTEVRVIRAKYEGQAGKVSQSIRVNQIITDAPFGDGTIKSYIDTSSGDMVMELGELDGPDVTVTTDYTTARKMFVDGDQAAAMQAFMSGKIKVQGDMMKMMALQTAMPSDEATKAIAEEIKGITS</sequence>
<dbReference type="InterPro" id="IPR036527">
    <property type="entry name" value="SCP2_sterol-bd_dom_sf"/>
</dbReference>
<dbReference type="InterPro" id="IPR003033">
    <property type="entry name" value="SCP2_sterol-bd_dom"/>
</dbReference>
<dbReference type="Gene3D" id="3.30.1050.10">
    <property type="entry name" value="SCP2 sterol-binding domain"/>
    <property type="match status" value="1"/>
</dbReference>
<dbReference type="Pfam" id="PF02036">
    <property type="entry name" value="SCP2"/>
    <property type="match status" value="1"/>
</dbReference>
<dbReference type="SUPFAM" id="SSF55718">
    <property type="entry name" value="SCP-like"/>
    <property type="match status" value="1"/>
</dbReference>
<protein>
    <submittedName>
        <fullName evidence="2">Unannotated protein</fullName>
    </submittedName>
</protein>
<evidence type="ECO:0000313" key="2">
    <source>
        <dbReference type="EMBL" id="CAB4886856.1"/>
    </source>
</evidence>
<feature type="domain" description="SCP2" evidence="1">
    <location>
        <begin position="49"/>
        <end position="117"/>
    </location>
</feature>
<accession>A0A6J7EUL3</accession>
<evidence type="ECO:0000259" key="1">
    <source>
        <dbReference type="Pfam" id="PF02036"/>
    </source>
</evidence>
<proteinExistence type="predicted"/>
<dbReference type="AlphaFoldDB" id="A0A6J7EUL3"/>
<gene>
    <name evidence="2" type="ORF">UFOPK3376_02397</name>
</gene>